<dbReference type="InterPro" id="IPR036047">
    <property type="entry name" value="F-box-like_dom_sf"/>
</dbReference>
<organism evidence="2 3">
    <name type="scientific">Ilex paraguariensis</name>
    <name type="common">yerba mate</name>
    <dbReference type="NCBI Taxonomy" id="185542"/>
    <lineage>
        <taxon>Eukaryota</taxon>
        <taxon>Viridiplantae</taxon>
        <taxon>Streptophyta</taxon>
        <taxon>Embryophyta</taxon>
        <taxon>Tracheophyta</taxon>
        <taxon>Spermatophyta</taxon>
        <taxon>Magnoliopsida</taxon>
        <taxon>eudicotyledons</taxon>
        <taxon>Gunneridae</taxon>
        <taxon>Pentapetalae</taxon>
        <taxon>asterids</taxon>
        <taxon>campanulids</taxon>
        <taxon>Aquifoliales</taxon>
        <taxon>Aquifoliaceae</taxon>
        <taxon>Ilex</taxon>
    </lineage>
</organism>
<accession>A0ABC8UV15</accession>
<keyword evidence="3" id="KW-1185">Reference proteome</keyword>
<dbReference type="SMART" id="SM00256">
    <property type="entry name" value="FBOX"/>
    <property type="match status" value="1"/>
</dbReference>
<evidence type="ECO:0000259" key="1">
    <source>
        <dbReference type="PROSITE" id="PS50181"/>
    </source>
</evidence>
<dbReference type="InterPro" id="IPR001810">
    <property type="entry name" value="F-box_dom"/>
</dbReference>
<dbReference type="PANTHER" id="PTHR32278">
    <property type="entry name" value="F-BOX DOMAIN-CONTAINING PROTEIN"/>
    <property type="match status" value="1"/>
</dbReference>
<proteinExistence type="predicted"/>
<dbReference type="AlphaFoldDB" id="A0ABC8UV15"/>
<evidence type="ECO:0000313" key="2">
    <source>
        <dbReference type="EMBL" id="CAK9184582.1"/>
    </source>
</evidence>
<dbReference type="Pfam" id="PF12937">
    <property type="entry name" value="F-box-like"/>
    <property type="match status" value="1"/>
</dbReference>
<dbReference type="Gene3D" id="1.20.1280.50">
    <property type="match status" value="1"/>
</dbReference>
<name>A0ABC8UV15_9AQUA</name>
<dbReference type="Proteomes" id="UP001642360">
    <property type="component" value="Unassembled WGS sequence"/>
</dbReference>
<protein>
    <recommendedName>
        <fullName evidence="1">F-box domain-containing protein</fullName>
    </recommendedName>
</protein>
<dbReference type="PANTHER" id="PTHR32278:SF11">
    <property type="entry name" value="F-BOX DOMAIN-CONTAINING PROTEIN"/>
    <property type="match status" value="1"/>
</dbReference>
<reference evidence="2 3" key="1">
    <citation type="submission" date="2024-02" db="EMBL/GenBank/DDBJ databases">
        <authorList>
            <person name="Vignale AGUSTIN F."/>
            <person name="Sosa J E."/>
            <person name="Modenutti C."/>
        </authorList>
    </citation>
    <scope>NUCLEOTIDE SEQUENCE [LARGE SCALE GENOMIC DNA]</scope>
</reference>
<dbReference type="PROSITE" id="PS50181">
    <property type="entry name" value="FBOX"/>
    <property type="match status" value="1"/>
</dbReference>
<feature type="domain" description="F-box" evidence="1">
    <location>
        <begin position="1"/>
        <end position="46"/>
    </location>
</feature>
<dbReference type="EMBL" id="CAUOFW020009029">
    <property type="protein sequence ID" value="CAK9184582.1"/>
    <property type="molecule type" value="Genomic_DNA"/>
</dbReference>
<dbReference type="Pfam" id="PF14299">
    <property type="entry name" value="PP2"/>
    <property type="match status" value="1"/>
</dbReference>
<evidence type="ECO:0000313" key="3">
    <source>
        <dbReference type="Proteomes" id="UP001642360"/>
    </source>
</evidence>
<comment type="caution">
    <text evidence="2">The sequence shown here is derived from an EMBL/GenBank/DDBJ whole genome shotgun (WGS) entry which is preliminary data.</text>
</comment>
<dbReference type="InterPro" id="IPR025886">
    <property type="entry name" value="PP2-like"/>
</dbReference>
<gene>
    <name evidence="2" type="ORF">ILEXP_LOCUS54918</name>
</gene>
<sequence>MKLDLLPEECIVHVLSCLSPRDACQASLISLEIRDFAKSDVLWEKFLPPDYREIMSRLVFLWHLHPKKSCFSSSRVLFSLMGVIRFPEVAELKMVCWLEIYGKINTRMLSPNTVYVACLIVKIADRAYGLDSLPSEVSVEVGDYRSRGLIYLRKNNCCKRSLESNLIPSGIEALRTSVSVGEEQVHCEREDGWLEIELGEFYNDGSEREVKMSLKEVEVSI</sequence>
<dbReference type="SUPFAM" id="SSF81383">
    <property type="entry name" value="F-box domain"/>
    <property type="match status" value="1"/>
</dbReference>
<dbReference type="CDD" id="cd22162">
    <property type="entry name" value="F-box_AtSKIP3-like"/>
    <property type="match status" value="1"/>
</dbReference>